<dbReference type="PROSITE" id="PS50977">
    <property type="entry name" value="HTH_TETR_2"/>
    <property type="match status" value="1"/>
</dbReference>
<dbReference type="InterPro" id="IPR036271">
    <property type="entry name" value="Tet_transcr_reg_TetR-rel_C_sf"/>
</dbReference>
<dbReference type="InterPro" id="IPR009057">
    <property type="entry name" value="Homeodomain-like_sf"/>
</dbReference>
<keyword evidence="2 4" id="KW-0238">DNA-binding</keyword>
<name>A0A1G7BVJ8_9PROT</name>
<dbReference type="InterPro" id="IPR023772">
    <property type="entry name" value="DNA-bd_HTH_TetR-type_CS"/>
</dbReference>
<accession>A0A1G7BVJ8</accession>
<dbReference type="EMBL" id="FNAP01000005">
    <property type="protein sequence ID" value="SDE31033.1"/>
    <property type="molecule type" value="Genomic_DNA"/>
</dbReference>
<dbReference type="Pfam" id="PF00440">
    <property type="entry name" value="TetR_N"/>
    <property type="match status" value="1"/>
</dbReference>
<feature type="DNA-binding region" description="H-T-H motif" evidence="4">
    <location>
        <begin position="32"/>
        <end position="51"/>
    </location>
</feature>
<sequence>MKAPTGAGKRKAEQVMASARALFLERGFSGTSVDDIAGRAGVSKPTVYSHFGDKRGLFIAFIREEVEALAGTIVTVGNADDAPRAGLERFGRAYLDIVLSPNAQALFRVVLAESAKFPEIGAAFHATTIGRSARLLSERFPEWVAQGALDIDDFDLASIRFLALCRADLHYKVLFGVVPDIPDAQRAAHVTKGVDAFLRIYGGPAGGRSE</sequence>
<dbReference type="SUPFAM" id="SSF46689">
    <property type="entry name" value="Homeodomain-like"/>
    <property type="match status" value="1"/>
</dbReference>
<evidence type="ECO:0000259" key="5">
    <source>
        <dbReference type="PROSITE" id="PS50977"/>
    </source>
</evidence>
<dbReference type="Gene3D" id="1.10.357.10">
    <property type="entry name" value="Tetracycline Repressor, domain 2"/>
    <property type="match status" value="1"/>
</dbReference>
<dbReference type="Pfam" id="PF14246">
    <property type="entry name" value="TetR_C_7"/>
    <property type="match status" value="1"/>
</dbReference>
<dbReference type="PANTHER" id="PTHR30055:SF146">
    <property type="entry name" value="HTH-TYPE TRANSCRIPTIONAL DUAL REGULATOR CECR"/>
    <property type="match status" value="1"/>
</dbReference>
<dbReference type="PANTHER" id="PTHR30055">
    <property type="entry name" value="HTH-TYPE TRANSCRIPTIONAL REGULATOR RUTR"/>
    <property type="match status" value="1"/>
</dbReference>
<feature type="domain" description="HTH tetR-type" evidence="5">
    <location>
        <begin position="9"/>
        <end position="69"/>
    </location>
</feature>
<dbReference type="PRINTS" id="PR00455">
    <property type="entry name" value="HTHTETR"/>
</dbReference>
<dbReference type="OrthoDB" id="5292901at2"/>
<keyword evidence="3" id="KW-0804">Transcription</keyword>
<dbReference type="Gene3D" id="1.10.10.60">
    <property type="entry name" value="Homeodomain-like"/>
    <property type="match status" value="1"/>
</dbReference>
<keyword evidence="7" id="KW-1185">Reference proteome</keyword>
<dbReference type="STRING" id="69960.SAMN05421720_105192"/>
<protein>
    <submittedName>
        <fullName evidence="6">DNA-binding transcriptional regulator, AcrR family</fullName>
    </submittedName>
</protein>
<gene>
    <name evidence="6" type="ORF">SAMN05421720_105192</name>
</gene>
<dbReference type="RefSeq" id="WP_092785284.1">
    <property type="nucleotide sequence ID" value="NZ_FNAP01000005.1"/>
</dbReference>
<evidence type="ECO:0000256" key="2">
    <source>
        <dbReference type="ARBA" id="ARBA00023125"/>
    </source>
</evidence>
<proteinExistence type="predicted"/>
<dbReference type="InterPro" id="IPR050109">
    <property type="entry name" value="HTH-type_TetR-like_transc_reg"/>
</dbReference>
<dbReference type="GO" id="GO:0000976">
    <property type="term" value="F:transcription cis-regulatory region binding"/>
    <property type="evidence" value="ECO:0007669"/>
    <property type="project" value="TreeGrafter"/>
</dbReference>
<organism evidence="6 7">
    <name type="scientific">Rhodospira trueperi</name>
    <dbReference type="NCBI Taxonomy" id="69960"/>
    <lineage>
        <taxon>Bacteria</taxon>
        <taxon>Pseudomonadati</taxon>
        <taxon>Pseudomonadota</taxon>
        <taxon>Alphaproteobacteria</taxon>
        <taxon>Rhodospirillales</taxon>
        <taxon>Rhodospirillaceae</taxon>
        <taxon>Rhodospira</taxon>
    </lineage>
</organism>
<dbReference type="PROSITE" id="PS01081">
    <property type="entry name" value="HTH_TETR_1"/>
    <property type="match status" value="1"/>
</dbReference>
<evidence type="ECO:0000313" key="7">
    <source>
        <dbReference type="Proteomes" id="UP000199412"/>
    </source>
</evidence>
<evidence type="ECO:0000256" key="3">
    <source>
        <dbReference type="ARBA" id="ARBA00023163"/>
    </source>
</evidence>
<dbReference type="Proteomes" id="UP000199412">
    <property type="component" value="Unassembled WGS sequence"/>
</dbReference>
<keyword evidence="1" id="KW-0805">Transcription regulation</keyword>
<dbReference type="FunFam" id="1.10.10.60:FF:000141">
    <property type="entry name" value="TetR family transcriptional regulator"/>
    <property type="match status" value="1"/>
</dbReference>
<dbReference type="InterPro" id="IPR039536">
    <property type="entry name" value="TetR_C_Proteobacteria"/>
</dbReference>
<evidence type="ECO:0000313" key="6">
    <source>
        <dbReference type="EMBL" id="SDE31033.1"/>
    </source>
</evidence>
<dbReference type="SUPFAM" id="SSF48498">
    <property type="entry name" value="Tetracyclin repressor-like, C-terminal domain"/>
    <property type="match status" value="1"/>
</dbReference>
<dbReference type="InterPro" id="IPR001647">
    <property type="entry name" value="HTH_TetR"/>
</dbReference>
<dbReference type="GO" id="GO:0003700">
    <property type="term" value="F:DNA-binding transcription factor activity"/>
    <property type="evidence" value="ECO:0007669"/>
    <property type="project" value="TreeGrafter"/>
</dbReference>
<evidence type="ECO:0000256" key="4">
    <source>
        <dbReference type="PROSITE-ProRule" id="PRU00335"/>
    </source>
</evidence>
<evidence type="ECO:0000256" key="1">
    <source>
        <dbReference type="ARBA" id="ARBA00023015"/>
    </source>
</evidence>
<reference evidence="6 7" key="1">
    <citation type="submission" date="2016-10" db="EMBL/GenBank/DDBJ databases">
        <authorList>
            <person name="de Groot N.N."/>
        </authorList>
    </citation>
    <scope>NUCLEOTIDE SEQUENCE [LARGE SCALE GENOMIC DNA]</scope>
    <source>
        <strain evidence="6 7">ATCC 700224</strain>
    </source>
</reference>
<dbReference type="AlphaFoldDB" id="A0A1G7BVJ8"/>